<dbReference type="PANTHER" id="PTHR23245">
    <property type="entry name" value="TRNA METHYLTRANSFERASE"/>
    <property type="match status" value="1"/>
</dbReference>
<reference evidence="12 13" key="1">
    <citation type="journal article" date="2022" name="Gigascience">
        <title>A chromosome-level genome assembly and annotation of the desert horned lizard, Phrynosoma platyrhinos, provides insight into chromosomal rearrangements among reptiles.</title>
        <authorList>
            <person name="Koochekian N."/>
            <person name="Ascanio A."/>
            <person name="Farleigh K."/>
            <person name="Card D.C."/>
            <person name="Schield D.R."/>
            <person name="Castoe T.A."/>
            <person name="Jezkova T."/>
        </authorList>
    </citation>
    <scope>NUCLEOTIDE SEQUENCE [LARGE SCALE GENOMIC DNA]</scope>
    <source>
        <strain evidence="12">NK-2021</strain>
    </source>
</reference>
<evidence type="ECO:0000256" key="3">
    <source>
        <dbReference type="ARBA" id="ARBA00017179"/>
    </source>
</evidence>
<gene>
    <name evidence="12" type="ORF">JD844_004464</name>
</gene>
<dbReference type="SUPFAM" id="SSF53335">
    <property type="entry name" value="S-adenosyl-L-methionine-dependent methyltransferases"/>
    <property type="match status" value="1"/>
</dbReference>
<feature type="domain" description="SAM-dependent methyltransferase TRM5/TYW2-type" evidence="11">
    <location>
        <begin position="162"/>
        <end position="409"/>
    </location>
</feature>
<dbReference type="InterPro" id="IPR029063">
    <property type="entry name" value="SAM-dependent_MTases_sf"/>
</dbReference>
<comment type="caution">
    <text evidence="12">The sequence shown here is derived from an EMBL/GenBank/DDBJ whole genome shotgun (WGS) entry which is preliminary data.</text>
</comment>
<feature type="region of interest" description="Disordered" evidence="10">
    <location>
        <begin position="1"/>
        <end position="21"/>
    </location>
</feature>
<keyword evidence="6" id="KW-0819">tRNA processing</keyword>
<comment type="catalytic activity">
    <reaction evidence="9">
        <text>4-demethylwyosine(37) in tRNA(Phe) + S-adenosyl-L-methionine = 4-demethyl-7-[(3S)-3-amino-3-carboxypropyl]wyosine(37) in tRNA(Phe) + S-methyl-5'-thioadenosine + H(+)</text>
        <dbReference type="Rhea" id="RHEA:36355"/>
        <dbReference type="Rhea" id="RHEA-COMP:10164"/>
        <dbReference type="Rhea" id="RHEA-COMP:10378"/>
        <dbReference type="ChEBI" id="CHEBI:15378"/>
        <dbReference type="ChEBI" id="CHEBI:17509"/>
        <dbReference type="ChEBI" id="CHEBI:59789"/>
        <dbReference type="ChEBI" id="CHEBI:64315"/>
        <dbReference type="ChEBI" id="CHEBI:73550"/>
        <dbReference type="EC" id="2.5.1.114"/>
    </reaction>
</comment>
<dbReference type="Gene3D" id="3.40.50.150">
    <property type="entry name" value="Vaccinia Virus protein VP39"/>
    <property type="match status" value="1"/>
</dbReference>
<name>A0ABQ7TMU9_PHRPL</name>
<dbReference type="InterPro" id="IPR056745">
    <property type="entry name" value="TYW2_N"/>
</dbReference>
<protein>
    <recommendedName>
        <fullName evidence="3">tRNA wybutosine-synthesizing protein 2 homolog</fullName>
        <ecNumber evidence="2">2.5.1.114</ecNumber>
    </recommendedName>
    <alternativeName>
        <fullName evidence="7">tRNA(Phe) (4-demethylwyosine(37)-C(7)) aminocarboxypropyltransferase</fullName>
    </alternativeName>
</protein>
<evidence type="ECO:0000256" key="8">
    <source>
        <dbReference type="ARBA" id="ARBA00037786"/>
    </source>
</evidence>
<dbReference type="Proteomes" id="UP000826234">
    <property type="component" value="Unassembled WGS sequence"/>
</dbReference>
<dbReference type="Gene3D" id="3.30.300.110">
    <property type="entry name" value="Met-10+ protein-like domains"/>
    <property type="match status" value="1"/>
</dbReference>
<proteinExistence type="predicted"/>
<dbReference type="InterPro" id="IPR056743">
    <property type="entry name" value="TRM5-TYW2-like_MTfase"/>
</dbReference>
<sequence length="411" mass="46034">MTSDSSTMASGGMEQQQRLEEGSFLEMEGVRAGGSCKMAAEDLCCSGTAALVTEPQFAQLFRKHLQKEGILHRGYRVQKLPDGTVALPVLSQSLMVQHLQQLKKKIPPGRTCVLTWIQNPIPSKAAKAQSPVHKLRDELQHFISTYGAAWSEELEKDLPCSWQRHGDLVLLSEDSFKATLWENLGQELWKVVAGALGAQRLAKRGHVQSDLFRSPTVTLLLGQDGWVEHVDNGIRIASLRCAGEIVVDLYAGIGYFTLPYLVHAGAAFVHACEWNPYAVEALKKNLELNGVQDQCHIHLGDNRKAHELPHKLMLDHSNGQCLAQRVSNGQDNKILQGDHNILQDAGKRTPVPTAKYEWQRWAEVTATRIRTLLEELDEKPWRTKILHIEQVKSYAPHVHHLVLDLECQPFT</sequence>
<keyword evidence="4" id="KW-0808">Transferase</keyword>
<evidence type="ECO:0000256" key="4">
    <source>
        <dbReference type="ARBA" id="ARBA00022679"/>
    </source>
</evidence>
<organism evidence="12 13">
    <name type="scientific">Phrynosoma platyrhinos</name>
    <name type="common">Desert horned lizard</name>
    <dbReference type="NCBI Taxonomy" id="52577"/>
    <lineage>
        <taxon>Eukaryota</taxon>
        <taxon>Metazoa</taxon>
        <taxon>Chordata</taxon>
        <taxon>Craniata</taxon>
        <taxon>Vertebrata</taxon>
        <taxon>Euteleostomi</taxon>
        <taxon>Lepidosauria</taxon>
        <taxon>Squamata</taxon>
        <taxon>Bifurcata</taxon>
        <taxon>Unidentata</taxon>
        <taxon>Episquamata</taxon>
        <taxon>Toxicofera</taxon>
        <taxon>Iguania</taxon>
        <taxon>Phrynosomatidae</taxon>
        <taxon>Phrynosomatinae</taxon>
        <taxon>Phrynosoma</taxon>
    </lineage>
</organism>
<dbReference type="InterPro" id="IPR030382">
    <property type="entry name" value="MeTrfase_TRM5/TYW2"/>
</dbReference>
<dbReference type="EMBL" id="JAIPUX010000415">
    <property type="protein sequence ID" value="KAH0631003.1"/>
    <property type="molecule type" value="Genomic_DNA"/>
</dbReference>
<accession>A0ABQ7TMU9</accession>
<dbReference type="PANTHER" id="PTHR23245:SF25">
    <property type="entry name" value="TRNA WYBUTOSINE-SYNTHESIZING PROTEIN 2 HOMOLOG"/>
    <property type="match status" value="1"/>
</dbReference>
<dbReference type="InterPro" id="IPR056744">
    <property type="entry name" value="TRM5/TYW2-like_N"/>
</dbReference>
<evidence type="ECO:0000259" key="11">
    <source>
        <dbReference type="PROSITE" id="PS51684"/>
    </source>
</evidence>
<evidence type="ECO:0000256" key="10">
    <source>
        <dbReference type="SAM" id="MobiDB-lite"/>
    </source>
</evidence>
<dbReference type="PROSITE" id="PS51684">
    <property type="entry name" value="SAM_MT_TRM5_TYW2"/>
    <property type="match status" value="1"/>
</dbReference>
<evidence type="ECO:0000313" key="13">
    <source>
        <dbReference type="Proteomes" id="UP000826234"/>
    </source>
</evidence>
<evidence type="ECO:0000256" key="1">
    <source>
        <dbReference type="ARBA" id="ARBA00004797"/>
    </source>
</evidence>
<dbReference type="CDD" id="cd02440">
    <property type="entry name" value="AdoMet_MTases"/>
    <property type="match status" value="1"/>
</dbReference>
<comment type="pathway">
    <text evidence="1">tRNA modification; wybutosine-tRNA(Phe) biosynthesis.</text>
</comment>
<dbReference type="EC" id="2.5.1.114" evidence="2"/>
<dbReference type="Pfam" id="PF25133">
    <property type="entry name" value="TYW2_N_2"/>
    <property type="match status" value="1"/>
</dbReference>
<dbReference type="Pfam" id="PF02475">
    <property type="entry name" value="TRM5-TYW2_MTfase"/>
    <property type="match status" value="1"/>
</dbReference>
<evidence type="ECO:0000256" key="7">
    <source>
        <dbReference type="ARBA" id="ARBA00031315"/>
    </source>
</evidence>
<keyword evidence="13" id="KW-1185">Reference proteome</keyword>
<evidence type="ECO:0000256" key="9">
    <source>
        <dbReference type="ARBA" id="ARBA00049400"/>
    </source>
</evidence>
<comment type="function">
    <text evidence="8">S-adenosyl-L-methionine-dependent transferase that acts as a component of the wybutosine biosynthesis pathway. Wybutosine is a hyper modified guanosine with a tricyclic base found at the 3'-position adjacent to the anticodon of eukaryotic phenylalanine tRNA. Catalyzes the transfer of the alpha-amino-alpha-carboxypropyl (acp) group from S-adenosyl-L-methionine to the C-7 position of 4-demethylwyosine (imG-14) to produce wybutosine-86.</text>
</comment>
<evidence type="ECO:0000256" key="6">
    <source>
        <dbReference type="ARBA" id="ARBA00022694"/>
    </source>
</evidence>
<dbReference type="Pfam" id="PF25132">
    <property type="entry name" value="TYW2_N"/>
    <property type="match status" value="1"/>
</dbReference>
<evidence type="ECO:0000313" key="12">
    <source>
        <dbReference type="EMBL" id="KAH0631003.1"/>
    </source>
</evidence>
<keyword evidence="5" id="KW-0949">S-adenosyl-L-methionine</keyword>
<evidence type="ECO:0000256" key="5">
    <source>
        <dbReference type="ARBA" id="ARBA00022691"/>
    </source>
</evidence>
<evidence type="ECO:0000256" key="2">
    <source>
        <dbReference type="ARBA" id="ARBA00012265"/>
    </source>
</evidence>
<feature type="compositionally biased region" description="Polar residues" evidence="10">
    <location>
        <begin position="1"/>
        <end position="16"/>
    </location>
</feature>